<evidence type="ECO:0000256" key="3">
    <source>
        <dbReference type="SAM" id="MobiDB-lite"/>
    </source>
</evidence>
<dbReference type="GO" id="GO:0004222">
    <property type="term" value="F:metalloendopeptidase activity"/>
    <property type="evidence" value="ECO:0007669"/>
    <property type="project" value="InterPro"/>
</dbReference>
<feature type="compositionally biased region" description="Low complexity" evidence="3">
    <location>
        <begin position="117"/>
        <end position="127"/>
    </location>
</feature>
<proteinExistence type="predicted"/>
<comment type="caution">
    <text evidence="5">The sequence shown here is derived from an EMBL/GenBank/DDBJ whole genome shotgun (WGS) entry which is preliminary data.</text>
</comment>
<feature type="region of interest" description="Disordered" evidence="3">
    <location>
        <begin position="65"/>
        <end position="235"/>
    </location>
</feature>
<dbReference type="InterPro" id="IPR055220">
    <property type="entry name" value="SPRTN_ZBD"/>
</dbReference>
<dbReference type="PANTHER" id="PTHR21220">
    <property type="entry name" value="DNA-DEPENDENT METALLOPROTEASE SPRTN"/>
    <property type="match status" value="1"/>
</dbReference>
<feature type="compositionally biased region" description="Low complexity" evidence="3">
    <location>
        <begin position="632"/>
        <end position="697"/>
    </location>
</feature>
<dbReference type="Pfam" id="PF22934">
    <property type="entry name" value="SPRTN_ZBD"/>
    <property type="match status" value="1"/>
</dbReference>
<protein>
    <submittedName>
        <fullName evidence="5">SprT domain-containing protein</fullName>
    </submittedName>
</protein>
<feature type="compositionally biased region" description="Basic and acidic residues" evidence="3">
    <location>
        <begin position="910"/>
        <end position="923"/>
    </location>
</feature>
<dbReference type="GO" id="GO:0031593">
    <property type="term" value="F:polyubiquitin modification-dependent protein binding"/>
    <property type="evidence" value="ECO:0007669"/>
    <property type="project" value="TreeGrafter"/>
</dbReference>
<evidence type="ECO:0000313" key="5">
    <source>
        <dbReference type="EMBL" id="PFH38331.1"/>
    </source>
</evidence>
<comment type="subcellular location">
    <subcellularLocation>
        <location evidence="1">Nucleus</location>
    </subcellularLocation>
</comment>
<dbReference type="KEGG" id="bbes:BESB_006720"/>
<dbReference type="GO" id="GO:0003697">
    <property type="term" value="F:single-stranded DNA binding"/>
    <property type="evidence" value="ECO:0007669"/>
    <property type="project" value="InterPro"/>
</dbReference>
<sequence>MEGGREEDGASGGCAGEYLEATCTETGDVLFCGEERRQKPREADGDDDVEVLLVLKRRRELQIEGVEHHISAGGERDKISSRKHAETEDGQRDRELYSERSPRPSQRRNEEAALVFAASPSSSAPSACERRSSQRTASPCRRDYSSPFPCRSDPPSGGNPSVAKSFSDLSSSRLSSSRVNPVSAPSLFTRRETAALPQSACGVRTAQPDSSPHAEADKLPNTLSGASLSSQNQGMQSIFSSHEVLPVFPARPPSRPSVSSRIPSSPSGSADPPVASASRASPSSPGASLLSPPPSLPAACPSSSSAFSGGPRRATHRRASHGEEELVAPDLHALFAHYNDAFFEGKLAGVEVRWSRRMTLCAGLCVYQAGGYCSVRLSEPLLKFRSVKEFRETLLHEMIHAFLFVTKRDREHDAHGPDFLAHMHRLNALTGLNITVFHTFHDEVDYYRTHIWRCQGKCRETPPYFGYVRRSMNRAPGPYDRWWADHQQACGGTYVKISEPKALAASRKASSSRSGKSAQRPPQKSRSAAGAAARDTPAAKARSDAASPASAGKPKQLGLLDTWKKTGGRGKAESYAANTPVTPAAAGTRPSFSPLGTVADSLSFADAVNLHRRERLLTAKMDGAGRAESPLSGASPPVRASPSSDSSFVPSLSPASRQTQARAAATSSSRGGAVPSASPSSSAATSSSSARGRSGAVSDDDAVECVAVRTSSDASLSLHPSRRQPSPPSPPPSSLSGRPVSPRTRRRDCQGAGARRDGAAQPAEEPQRSRRLGSDAGVSSVDGLEDDGDVVFVSSSHGDAAPFPRDRELPPVGGQAARTRVAPRQLAQSSFPSRAAAASEASAACASSSESGAEASESREREEAATSSPVGDLSPPSDANLCRYCGHGFEGLREFRRHIQCCIRDPDRLRGRRDLAPAAREGDALSPLPSAHS</sequence>
<dbReference type="GO" id="GO:0005634">
    <property type="term" value="C:nucleus"/>
    <property type="evidence" value="ECO:0007669"/>
    <property type="project" value="UniProtKB-SubCell"/>
</dbReference>
<dbReference type="AlphaFoldDB" id="A0A2A9MNZ7"/>
<organism evidence="5 6">
    <name type="scientific">Besnoitia besnoiti</name>
    <name type="common">Apicomplexan protozoan</name>
    <dbReference type="NCBI Taxonomy" id="94643"/>
    <lineage>
        <taxon>Eukaryota</taxon>
        <taxon>Sar</taxon>
        <taxon>Alveolata</taxon>
        <taxon>Apicomplexa</taxon>
        <taxon>Conoidasida</taxon>
        <taxon>Coccidia</taxon>
        <taxon>Eucoccidiorida</taxon>
        <taxon>Eimeriorina</taxon>
        <taxon>Sarcocystidae</taxon>
        <taxon>Besnoitia</taxon>
    </lineage>
</organism>
<feature type="region of interest" description="Disordered" evidence="3">
    <location>
        <begin position="619"/>
        <end position="877"/>
    </location>
</feature>
<dbReference type="GO" id="GO:0006974">
    <property type="term" value="P:DNA damage response"/>
    <property type="evidence" value="ECO:0007669"/>
    <property type="project" value="InterPro"/>
</dbReference>
<gene>
    <name evidence="5" type="ORF">BESB_006720</name>
</gene>
<dbReference type="InterPro" id="IPR044245">
    <property type="entry name" value="Spartan"/>
</dbReference>
<feature type="compositionally biased region" description="Low complexity" evidence="3">
    <location>
        <begin position="165"/>
        <end position="178"/>
    </location>
</feature>
<feature type="compositionally biased region" description="Low complexity" evidence="3">
    <location>
        <begin position="505"/>
        <end position="551"/>
    </location>
</feature>
<evidence type="ECO:0000256" key="2">
    <source>
        <dbReference type="ARBA" id="ARBA00023242"/>
    </source>
</evidence>
<evidence type="ECO:0000256" key="1">
    <source>
        <dbReference type="ARBA" id="ARBA00004123"/>
    </source>
</evidence>
<feature type="compositionally biased region" description="Low complexity" evidence="3">
    <location>
        <begin position="827"/>
        <end position="855"/>
    </location>
</feature>
<evidence type="ECO:0000313" key="6">
    <source>
        <dbReference type="Proteomes" id="UP000224006"/>
    </source>
</evidence>
<dbReference type="OrthoDB" id="5236983at2759"/>
<dbReference type="Pfam" id="PF10263">
    <property type="entry name" value="SprT-like"/>
    <property type="match status" value="1"/>
</dbReference>
<keyword evidence="2" id="KW-0539">Nucleus</keyword>
<dbReference type="PANTHER" id="PTHR21220:SF0">
    <property type="entry name" value="DNA-DEPENDENT METALLOPROTEASE SPRTN"/>
    <property type="match status" value="1"/>
</dbReference>
<dbReference type="SMART" id="SM00731">
    <property type="entry name" value="SprT"/>
    <property type="match status" value="1"/>
</dbReference>
<feature type="compositionally biased region" description="Low complexity" evidence="3">
    <location>
        <begin position="297"/>
        <end position="312"/>
    </location>
</feature>
<dbReference type="VEuPathDB" id="ToxoDB:BESB_006720"/>
<dbReference type="InterPro" id="IPR006640">
    <property type="entry name" value="SprT-like_domain"/>
</dbReference>
<dbReference type="STRING" id="94643.A0A2A9MNZ7"/>
<feature type="domain" description="SprT-like" evidence="4">
    <location>
        <begin position="329"/>
        <end position="497"/>
    </location>
</feature>
<keyword evidence="6" id="KW-1185">Reference proteome</keyword>
<feature type="region of interest" description="Disordered" evidence="3">
    <location>
        <begin position="505"/>
        <end position="590"/>
    </location>
</feature>
<feature type="compositionally biased region" description="Low complexity" evidence="3">
    <location>
        <begin position="256"/>
        <end position="290"/>
    </location>
</feature>
<name>A0A2A9MNZ7_BESBE</name>
<accession>A0A2A9MNZ7</accession>
<evidence type="ECO:0000259" key="4">
    <source>
        <dbReference type="SMART" id="SM00731"/>
    </source>
</evidence>
<feature type="region of interest" description="Disordered" evidence="3">
    <location>
        <begin position="910"/>
        <end position="933"/>
    </location>
</feature>
<reference evidence="5 6" key="1">
    <citation type="submission" date="2017-09" db="EMBL/GenBank/DDBJ databases">
        <title>Genome sequencing of Besnoitia besnoiti strain Bb-Ger1.</title>
        <authorList>
            <person name="Schares G."/>
            <person name="Venepally P."/>
            <person name="Lorenzi H.A."/>
        </authorList>
    </citation>
    <scope>NUCLEOTIDE SEQUENCE [LARGE SCALE GENOMIC DNA]</scope>
    <source>
        <strain evidence="5 6">Bb-Ger1</strain>
    </source>
</reference>
<feature type="region of interest" description="Disordered" evidence="3">
    <location>
        <begin position="249"/>
        <end position="322"/>
    </location>
</feature>
<dbReference type="Proteomes" id="UP000224006">
    <property type="component" value="Chromosome I"/>
</dbReference>
<feature type="compositionally biased region" description="Basic and acidic residues" evidence="3">
    <location>
        <begin position="65"/>
        <end position="111"/>
    </location>
</feature>
<dbReference type="GeneID" id="40305735"/>
<dbReference type="RefSeq" id="XP_029222340.1">
    <property type="nucleotide sequence ID" value="XM_029359427.1"/>
</dbReference>
<dbReference type="EMBL" id="NWUJ01000001">
    <property type="protein sequence ID" value="PFH38331.1"/>
    <property type="molecule type" value="Genomic_DNA"/>
</dbReference>
<feature type="compositionally biased region" description="Polar residues" evidence="3">
    <location>
        <begin position="221"/>
        <end position="235"/>
    </location>
</feature>